<keyword evidence="7" id="KW-0503">Monooxygenase</keyword>
<evidence type="ECO:0000256" key="4">
    <source>
        <dbReference type="ARBA" id="ARBA00022723"/>
    </source>
</evidence>
<dbReference type="PANTHER" id="PTHR11474:SF76">
    <property type="entry name" value="SHKT DOMAIN-CONTAINING PROTEIN"/>
    <property type="match status" value="1"/>
</dbReference>
<dbReference type="OrthoDB" id="6132182at2759"/>
<evidence type="ECO:0000256" key="1">
    <source>
        <dbReference type="ARBA" id="ARBA00001973"/>
    </source>
</evidence>
<evidence type="ECO:0000313" key="13">
    <source>
        <dbReference type="EMBL" id="ENH98911.1"/>
    </source>
</evidence>
<dbReference type="Pfam" id="PF00264">
    <property type="entry name" value="Tyrosinase"/>
    <property type="match status" value="1"/>
</dbReference>
<keyword evidence="8" id="KW-0470">Melanin biosynthesis</keyword>
<evidence type="ECO:0000256" key="6">
    <source>
        <dbReference type="ARBA" id="ARBA00023008"/>
    </source>
</evidence>
<dbReference type="InterPro" id="IPR002227">
    <property type="entry name" value="Tyrosinase_Cu-bd"/>
</dbReference>
<evidence type="ECO:0000256" key="5">
    <source>
        <dbReference type="ARBA" id="ARBA00023002"/>
    </source>
</evidence>
<dbReference type="RefSeq" id="XP_014072825.1">
    <property type="nucleotide sequence ID" value="XM_014217350.1"/>
</dbReference>
<comment type="catalytic activity">
    <reaction evidence="10">
        <text>L-tyrosine + O2 = L-dopaquinone + H2O</text>
        <dbReference type="Rhea" id="RHEA:18117"/>
        <dbReference type="ChEBI" id="CHEBI:15377"/>
        <dbReference type="ChEBI" id="CHEBI:15379"/>
        <dbReference type="ChEBI" id="CHEBI:57924"/>
        <dbReference type="ChEBI" id="CHEBI:58315"/>
        <dbReference type="EC" id="1.14.18.1"/>
    </reaction>
</comment>
<evidence type="ECO:0000313" key="14">
    <source>
        <dbReference type="Proteomes" id="UP000012338"/>
    </source>
</evidence>
<evidence type="ECO:0000256" key="9">
    <source>
        <dbReference type="ARBA" id="ARBA00048233"/>
    </source>
</evidence>
<evidence type="ECO:0000256" key="3">
    <source>
        <dbReference type="ARBA" id="ARBA00011906"/>
    </source>
</evidence>
<protein>
    <recommendedName>
        <fullName evidence="3">tyrosinase</fullName>
        <ecNumber evidence="3">1.14.18.1</ecNumber>
    </recommendedName>
</protein>
<dbReference type="EC" id="1.14.18.1" evidence="3"/>
<dbReference type="PROSITE" id="PS00497">
    <property type="entry name" value="TYROSINASE_1"/>
    <property type="match status" value="1"/>
</dbReference>
<dbReference type="PRINTS" id="PR00092">
    <property type="entry name" value="TYROSINASE"/>
</dbReference>
<keyword evidence="14" id="KW-1185">Reference proteome</keyword>
<dbReference type="Gene3D" id="1.10.1280.10">
    <property type="entry name" value="Di-copper center containing domain from catechol oxidase"/>
    <property type="match status" value="1"/>
</dbReference>
<feature type="signal peptide" evidence="11">
    <location>
        <begin position="1"/>
        <end position="20"/>
    </location>
</feature>
<dbReference type="AlphaFoldDB" id="N4X0Z4"/>
<reference evidence="13 14" key="1">
    <citation type="journal article" date="2012" name="PLoS Pathog.">
        <title>Diverse lifestyles and strategies of plant pathogenesis encoded in the genomes of eighteen Dothideomycetes fungi.</title>
        <authorList>
            <person name="Ohm R.A."/>
            <person name="Feau N."/>
            <person name="Henrissat B."/>
            <person name="Schoch C.L."/>
            <person name="Horwitz B.A."/>
            <person name="Barry K.W."/>
            <person name="Condon B.J."/>
            <person name="Copeland A.C."/>
            <person name="Dhillon B."/>
            <person name="Glaser F."/>
            <person name="Hesse C.N."/>
            <person name="Kosti I."/>
            <person name="LaButti K."/>
            <person name="Lindquist E.A."/>
            <person name="Lucas S."/>
            <person name="Salamov A.A."/>
            <person name="Bradshaw R.E."/>
            <person name="Ciuffetti L."/>
            <person name="Hamelin R.C."/>
            <person name="Kema G.H.J."/>
            <person name="Lawrence C."/>
            <person name="Scott J.A."/>
            <person name="Spatafora J.W."/>
            <person name="Turgeon B.G."/>
            <person name="de Wit P.J.G.M."/>
            <person name="Zhong S."/>
            <person name="Goodwin S.B."/>
            <person name="Grigoriev I.V."/>
        </authorList>
    </citation>
    <scope>NUCLEOTIDE SEQUENCE [LARGE SCALE GENOMIC DNA]</scope>
    <source>
        <strain evidence="14">C4 / ATCC 48331 / race T</strain>
    </source>
</reference>
<keyword evidence="4" id="KW-0479">Metal-binding</keyword>
<dbReference type="GO" id="GO:0046872">
    <property type="term" value="F:metal ion binding"/>
    <property type="evidence" value="ECO:0007669"/>
    <property type="project" value="UniProtKB-KW"/>
</dbReference>
<dbReference type="Pfam" id="PF18132">
    <property type="entry name" value="Tyrosinase_C"/>
    <property type="match status" value="1"/>
</dbReference>
<organism evidence="13 14">
    <name type="scientific">Cochliobolus heterostrophus (strain C4 / ATCC 48331 / race T)</name>
    <name type="common">Southern corn leaf blight fungus</name>
    <name type="synonym">Bipolaris maydis</name>
    <dbReference type="NCBI Taxonomy" id="665024"/>
    <lineage>
        <taxon>Eukaryota</taxon>
        <taxon>Fungi</taxon>
        <taxon>Dikarya</taxon>
        <taxon>Ascomycota</taxon>
        <taxon>Pezizomycotina</taxon>
        <taxon>Dothideomycetes</taxon>
        <taxon>Pleosporomycetidae</taxon>
        <taxon>Pleosporales</taxon>
        <taxon>Pleosporineae</taxon>
        <taxon>Pleosporaceae</taxon>
        <taxon>Bipolaris</taxon>
    </lineage>
</organism>
<dbReference type="GO" id="GO:0004503">
    <property type="term" value="F:tyrosinase activity"/>
    <property type="evidence" value="ECO:0007669"/>
    <property type="project" value="UniProtKB-EC"/>
</dbReference>
<feature type="chain" id="PRO_5004123707" description="tyrosinase" evidence="11">
    <location>
        <begin position="21"/>
        <end position="595"/>
    </location>
</feature>
<comment type="similarity">
    <text evidence="2">Belongs to the tyrosinase family.</text>
</comment>
<evidence type="ECO:0000256" key="2">
    <source>
        <dbReference type="ARBA" id="ARBA00009928"/>
    </source>
</evidence>
<keyword evidence="5" id="KW-0560">Oxidoreductase</keyword>
<dbReference type="InterPro" id="IPR008922">
    <property type="entry name" value="Di-copper_centre_dom_sf"/>
</dbReference>
<dbReference type="GeneID" id="25839261"/>
<dbReference type="HOGENOM" id="CLU_013691_3_0_1"/>
<dbReference type="InterPro" id="IPR050316">
    <property type="entry name" value="Tyrosinase/Hemocyanin"/>
</dbReference>
<dbReference type="Proteomes" id="UP000012338">
    <property type="component" value="Unassembled WGS sequence"/>
</dbReference>
<evidence type="ECO:0000256" key="7">
    <source>
        <dbReference type="ARBA" id="ARBA00023033"/>
    </source>
</evidence>
<evidence type="ECO:0000256" key="11">
    <source>
        <dbReference type="SAM" id="SignalP"/>
    </source>
</evidence>
<dbReference type="GO" id="GO:0042438">
    <property type="term" value="P:melanin biosynthetic process"/>
    <property type="evidence" value="ECO:0007669"/>
    <property type="project" value="UniProtKB-KW"/>
</dbReference>
<evidence type="ECO:0000256" key="10">
    <source>
        <dbReference type="ARBA" id="ARBA00048881"/>
    </source>
</evidence>
<reference evidence="14" key="2">
    <citation type="journal article" date="2013" name="PLoS Genet.">
        <title>Comparative genome structure, secondary metabolite, and effector coding capacity across Cochliobolus pathogens.</title>
        <authorList>
            <person name="Condon B.J."/>
            <person name="Leng Y."/>
            <person name="Wu D."/>
            <person name="Bushley K.E."/>
            <person name="Ohm R.A."/>
            <person name="Otillar R."/>
            <person name="Martin J."/>
            <person name="Schackwitz W."/>
            <person name="Grimwood J."/>
            <person name="MohdZainudin N."/>
            <person name="Xue C."/>
            <person name="Wang R."/>
            <person name="Manning V.A."/>
            <person name="Dhillon B."/>
            <person name="Tu Z.J."/>
            <person name="Steffenson B.J."/>
            <person name="Salamov A."/>
            <person name="Sun H."/>
            <person name="Lowry S."/>
            <person name="LaButti K."/>
            <person name="Han J."/>
            <person name="Copeland A."/>
            <person name="Lindquist E."/>
            <person name="Barry K."/>
            <person name="Schmutz J."/>
            <person name="Baker S.E."/>
            <person name="Ciuffetti L.M."/>
            <person name="Grigoriev I.V."/>
            <person name="Zhong S."/>
            <person name="Turgeon B.G."/>
        </authorList>
    </citation>
    <scope>NUCLEOTIDE SEQUENCE [LARGE SCALE GENOMIC DNA]</scope>
    <source>
        <strain evidence="14">C4 / ATCC 48331 / race T</strain>
    </source>
</reference>
<dbReference type="EMBL" id="KB733496">
    <property type="protein sequence ID" value="ENH98911.1"/>
    <property type="molecule type" value="Genomic_DNA"/>
</dbReference>
<keyword evidence="11" id="KW-0732">Signal</keyword>
<proteinExistence type="inferred from homology"/>
<evidence type="ECO:0000259" key="12">
    <source>
        <dbReference type="PROSITE" id="PS00497"/>
    </source>
</evidence>
<sequence>MRAFWILRLAVSVLVSGTQCIGLQDDGACVRRQSETNLVTGATSRDDNGNVYVRREIRDLMDNYPDQWSLYILALDSLQRADQSDAFSFYGLASIHGRPYKTWGDAPGLPEKIGKAGYCPHDNELFLGWHRPYLALFEQVVSNHVHDIAANAPVDQSQRYLTAAREFRIPYWDWAQGTKLGPVPDIFLTPTITITDTKGMPVVMDNPLFSYKFHPLPTGFHGKWRKMNSTVRWPASDDPFSPSRPWLFAEAFKNQSNNLIAQASIAFRSSTFSRFSSALEDAHGWVHGVIGGGYLRDSPYWGHMWPLEYSAYEPLFMLHHANVDRLFTLYTLSHPQAPMLPSNISTQSNLFLSDNQLIDQDTPLLPFRRTPTAFWTTAECHDTAVLGYAYPETQRWKFASDESFQAHVEGAVSRLYGGRVREMAVAQVVVAQRSLFGGLLERNGGWYTDWVVETRVKAQAMRGTFEVQFSLGERDAGAWMVLMPAVRRDEVGGGGSTKGKEMVGTTSLTGLLAECVNNATLEGLNEEAVLPFLEGRLKWWVLDDAGKRIAKLQHGTVNVTLVSTVARIPVDEGKPIEYTGVARSYPGIVREKVDG</sequence>
<dbReference type="InterPro" id="IPR041640">
    <property type="entry name" value="Tyrosinase_C"/>
</dbReference>
<dbReference type="SUPFAM" id="SSF48056">
    <property type="entry name" value="Di-copper centre-containing domain"/>
    <property type="match status" value="1"/>
</dbReference>
<comment type="cofactor">
    <cofactor evidence="1">
        <name>Cu(2+)</name>
        <dbReference type="ChEBI" id="CHEBI:29036"/>
    </cofactor>
</comment>
<accession>N4X0Z4</accession>
<gene>
    <name evidence="13" type="ORF">COCC4DRAFT_154583</name>
</gene>
<feature type="domain" description="Tyrosinase copper-binding" evidence="12">
    <location>
        <begin position="121"/>
        <end position="138"/>
    </location>
</feature>
<evidence type="ECO:0000256" key="8">
    <source>
        <dbReference type="ARBA" id="ARBA00023101"/>
    </source>
</evidence>
<dbReference type="PANTHER" id="PTHR11474">
    <property type="entry name" value="TYROSINASE FAMILY MEMBER"/>
    <property type="match status" value="1"/>
</dbReference>
<keyword evidence="6" id="KW-0186">Copper</keyword>
<name>N4X0Z4_COCH4</name>
<comment type="catalytic activity">
    <reaction evidence="9">
        <text>2 L-dopa + O2 = 2 L-dopaquinone + 2 H2O</text>
        <dbReference type="Rhea" id="RHEA:34287"/>
        <dbReference type="ChEBI" id="CHEBI:15377"/>
        <dbReference type="ChEBI" id="CHEBI:15379"/>
        <dbReference type="ChEBI" id="CHEBI:57504"/>
        <dbReference type="ChEBI" id="CHEBI:57924"/>
        <dbReference type="EC" id="1.14.18.1"/>
    </reaction>
</comment>